<feature type="domain" description="Biotin carboxylation" evidence="7">
    <location>
        <begin position="1"/>
        <end position="139"/>
    </location>
</feature>
<dbReference type="PROSITE" id="PS50975">
    <property type="entry name" value="ATP_GRASP"/>
    <property type="match status" value="1"/>
</dbReference>
<dbReference type="PANTHER" id="PTHR18866:SF33">
    <property type="entry name" value="METHYLCROTONOYL-COA CARBOXYLASE SUBUNIT ALPHA, MITOCHONDRIAL-RELATED"/>
    <property type="match status" value="1"/>
</dbReference>
<protein>
    <submittedName>
        <fullName evidence="8">Carbamoyl-phosphate synthase L chain, ATP binding domain</fullName>
    </submittedName>
</protein>
<evidence type="ECO:0000259" key="7">
    <source>
        <dbReference type="PROSITE" id="PS50979"/>
    </source>
</evidence>
<dbReference type="Proteomes" id="UP000198599">
    <property type="component" value="Unassembled WGS sequence"/>
</dbReference>
<keyword evidence="3 5" id="KW-0067">ATP-binding</keyword>
<gene>
    <name evidence="8" type="ORF">SAMN04487859_11817</name>
</gene>
<keyword evidence="2 5" id="KW-0547">Nucleotide-binding</keyword>
<keyword evidence="4" id="KW-0092">Biotin</keyword>
<accession>A0A1I5F2A7</accession>
<dbReference type="EMBL" id="FOVP01000018">
    <property type="protein sequence ID" value="SFO17823.1"/>
    <property type="molecule type" value="Genomic_DNA"/>
</dbReference>
<dbReference type="SUPFAM" id="SSF52440">
    <property type="entry name" value="PreATP-grasp domain"/>
    <property type="match status" value="1"/>
</dbReference>
<feature type="domain" description="ATP-grasp" evidence="6">
    <location>
        <begin position="86"/>
        <end position="131"/>
    </location>
</feature>
<dbReference type="SUPFAM" id="SSF56059">
    <property type="entry name" value="Glutathione synthetase ATP-binding domain-like"/>
    <property type="match status" value="1"/>
</dbReference>
<dbReference type="InterPro" id="IPR013815">
    <property type="entry name" value="ATP_grasp_subdomain_1"/>
</dbReference>
<dbReference type="InterPro" id="IPR011764">
    <property type="entry name" value="Biotin_carboxylation_dom"/>
</dbReference>
<dbReference type="InterPro" id="IPR050856">
    <property type="entry name" value="Biotin_carboxylase_complex"/>
</dbReference>
<dbReference type="InterPro" id="IPR005479">
    <property type="entry name" value="CPAse_ATP-bd"/>
</dbReference>
<keyword evidence="9" id="KW-1185">Reference proteome</keyword>
<dbReference type="Gene3D" id="3.30.1490.20">
    <property type="entry name" value="ATP-grasp fold, A domain"/>
    <property type="match status" value="1"/>
</dbReference>
<evidence type="ECO:0000313" key="8">
    <source>
        <dbReference type="EMBL" id="SFO17823.1"/>
    </source>
</evidence>
<dbReference type="InterPro" id="IPR016185">
    <property type="entry name" value="PreATP-grasp_dom_sf"/>
</dbReference>
<dbReference type="Pfam" id="PF00289">
    <property type="entry name" value="Biotin_carb_N"/>
    <property type="match status" value="1"/>
</dbReference>
<evidence type="ECO:0000256" key="2">
    <source>
        <dbReference type="ARBA" id="ARBA00022741"/>
    </source>
</evidence>
<dbReference type="InterPro" id="IPR005481">
    <property type="entry name" value="BC-like_N"/>
</dbReference>
<dbReference type="Gene3D" id="3.40.50.20">
    <property type="match status" value="1"/>
</dbReference>
<evidence type="ECO:0000256" key="1">
    <source>
        <dbReference type="ARBA" id="ARBA00022598"/>
    </source>
</evidence>
<dbReference type="GO" id="GO:0046872">
    <property type="term" value="F:metal ion binding"/>
    <property type="evidence" value="ECO:0007669"/>
    <property type="project" value="InterPro"/>
</dbReference>
<evidence type="ECO:0000256" key="3">
    <source>
        <dbReference type="ARBA" id="ARBA00022840"/>
    </source>
</evidence>
<dbReference type="GO" id="GO:0005524">
    <property type="term" value="F:ATP binding"/>
    <property type="evidence" value="ECO:0007669"/>
    <property type="project" value="UniProtKB-UniRule"/>
</dbReference>
<dbReference type="GO" id="GO:0016874">
    <property type="term" value="F:ligase activity"/>
    <property type="evidence" value="ECO:0007669"/>
    <property type="project" value="UniProtKB-KW"/>
</dbReference>
<dbReference type="STRING" id="1005928.SAMN04487859_11817"/>
<proteinExistence type="predicted"/>
<organism evidence="8 9">
    <name type="scientific">Roseovarius lutimaris</name>
    <dbReference type="NCBI Taxonomy" id="1005928"/>
    <lineage>
        <taxon>Bacteria</taxon>
        <taxon>Pseudomonadati</taxon>
        <taxon>Pseudomonadota</taxon>
        <taxon>Alphaproteobacteria</taxon>
        <taxon>Rhodobacterales</taxon>
        <taxon>Roseobacteraceae</taxon>
        <taxon>Roseovarius</taxon>
    </lineage>
</organism>
<evidence type="ECO:0000259" key="6">
    <source>
        <dbReference type="PROSITE" id="PS50975"/>
    </source>
</evidence>
<evidence type="ECO:0000313" key="9">
    <source>
        <dbReference type="Proteomes" id="UP000198599"/>
    </source>
</evidence>
<evidence type="ECO:0000256" key="4">
    <source>
        <dbReference type="ARBA" id="ARBA00023267"/>
    </source>
</evidence>
<reference evidence="9" key="1">
    <citation type="submission" date="2016-10" db="EMBL/GenBank/DDBJ databases">
        <authorList>
            <person name="Varghese N."/>
            <person name="Submissions S."/>
        </authorList>
    </citation>
    <scope>NUCLEOTIDE SEQUENCE [LARGE SCALE GENOMIC DNA]</scope>
    <source>
        <strain evidence="9">DSM 28463</strain>
    </source>
</reference>
<evidence type="ECO:0000256" key="5">
    <source>
        <dbReference type="PROSITE-ProRule" id="PRU00409"/>
    </source>
</evidence>
<dbReference type="PANTHER" id="PTHR18866">
    <property type="entry name" value="CARBOXYLASE:PYRUVATE/ACETYL-COA/PROPIONYL-COA CARBOXYLASE"/>
    <property type="match status" value="1"/>
</dbReference>
<name>A0A1I5F2A7_9RHOB</name>
<dbReference type="AlphaFoldDB" id="A0A1I5F2A7"/>
<dbReference type="Pfam" id="PF02786">
    <property type="entry name" value="CPSase_L_D2"/>
    <property type="match status" value="1"/>
</dbReference>
<keyword evidence="1" id="KW-0436">Ligase</keyword>
<sequence>MDAASPHVWAADDSVCIGPAAASKSYLSPRALVHVAVMKGCDAVYPGYGFLSENVAFAELCAEHGIKFIGPSAEAIRMMGDKARARDVATSLGVPVVPGSDAAFTDPSAARGTAEKVGFPLLLKAKSGGGGLWRWRSLS</sequence>
<dbReference type="PROSITE" id="PS50979">
    <property type="entry name" value="BC"/>
    <property type="match status" value="1"/>
</dbReference>
<dbReference type="InterPro" id="IPR011761">
    <property type="entry name" value="ATP-grasp"/>
</dbReference>